<evidence type="ECO:0000313" key="2">
    <source>
        <dbReference type="EMBL" id="MDH2305008.1"/>
    </source>
</evidence>
<dbReference type="Proteomes" id="UP001162044">
    <property type="component" value="Unassembled WGS sequence"/>
</dbReference>
<reference evidence="2" key="2">
    <citation type="submission" date="2023-10" db="EMBL/GenBank/DDBJ databases">
        <title>Analysis of Resistance Genes of Carbapenem-resistant Providencia rettgeri.</title>
        <authorList>
            <person name="Liu M."/>
        </authorList>
    </citation>
    <scope>NUCLEOTIDE SEQUENCE</scope>
    <source>
        <strain evidence="2">QITACRE101</strain>
    </source>
</reference>
<dbReference type="RefSeq" id="WP_279776565.1">
    <property type="nucleotide sequence ID" value="NZ_JARVQW010000002.1"/>
</dbReference>
<proteinExistence type="predicted"/>
<dbReference type="AlphaFoldDB" id="A0AB35L7B2"/>
<dbReference type="EMBL" id="JARVQW010000002">
    <property type="protein sequence ID" value="MDH2305008.1"/>
    <property type="molecule type" value="Genomic_DNA"/>
</dbReference>
<sequence>MQGTNWVKCSEKMPEQDIRVMTVWNGMPTILCLFSRTRLWDDGDFYSCIPLEDVTHWMPLPPMPEGE</sequence>
<reference evidence="2" key="1">
    <citation type="submission" date="2023-04" db="EMBL/GenBank/DDBJ databases">
        <authorList>
            <person name="Li W."/>
        </authorList>
    </citation>
    <scope>NUCLEOTIDE SEQUENCE</scope>
    <source>
        <strain evidence="2">QITACRE101</strain>
    </source>
</reference>
<dbReference type="InterPro" id="IPR007539">
    <property type="entry name" value="DUF551"/>
</dbReference>
<name>A0AB35L7B2_PRORE</name>
<evidence type="ECO:0000313" key="3">
    <source>
        <dbReference type="Proteomes" id="UP001162044"/>
    </source>
</evidence>
<dbReference type="Pfam" id="PF04448">
    <property type="entry name" value="DUF551"/>
    <property type="match status" value="1"/>
</dbReference>
<evidence type="ECO:0000259" key="1">
    <source>
        <dbReference type="Pfam" id="PF04448"/>
    </source>
</evidence>
<organism evidence="2 3">
    <name type="scientific">Providencia rettgeri</name>
    <dbReference type="NCBI Taxonomy" id="587"/>
    <lineage>
        <taxon>Bacteria</taxon>
        <taxon>Pseudomonadati</taxon>
        <taxon>Pseudomonadota</taxon>
        <taxon>Gammaproteobacteria</taxon>
        <taxon>Enterobacterales</taxon>
        <taxon>Morganellaceae</taxon>
        <taxon>Providencia</taxon>
    </lineage>
</organism>
<protein>
    <submittedName>
        <fullName evidence="2">DUF551 domain-containing protein</fullName>
    </submittedName>
</protein>
<feature type="domain" description="DUF551" evidence="1">
    <location>
        <begin position="6"/>
        <end position="64"/>
    </location>
</feature>
<comment type="caution">
    <text evidence="2">The sequence shown here is derived from an EMBL/GenBank/DDBJ whole genome shotgun (WGS) entry which is preliminary data.</text>
</comment>
<accession>A0AB35L7B2</accession>
<gene>
    <name evidence="2" type="ORF">QDQ51_06185</name>
</gene>